<name>C3LSS4_VIBCM</name>
<proteinExistence type="predicted"/>
<protein>
    <submittedName>
        <fullName evidence="1">Uncharacterized protein</fullName>
    </submittedName>
</protein>
<accession>C3LSS4</accession>
<sequence>MRHTAHLFTFSVNNRVKKLGGCVKKGIYQQ</sequence>
<dbReference type="Proteomes" id="UP000001217">
    <property type="component" value="Chromosome I"/>
</dbReference>
<organism evidence="1 2">
    <name type="scientific">Vibrio cholerae serotype O1 (strain M66-2)</name>
    <dbReference type="NCBI Taxonomy" id="579112"/>
    <lineage>
        <taxon>Bacteria</taxon>
        <taxon>Pseudomonadati</taxon>
        <taxon>Pseudomonadota</taxon>
        <taxon>Gammaproteobacteria</taxon>
        <taxon>Vibrionales</taxon>
        <taxon>Vibrionaceae</taxon>
        <taxon>Vibrio</taxon>
    </lineage>
</organism>
<dbReference type="KEGG" id="vcm:VCM66_0627"/>
<evidence type="ECO:0000313" key="1">
    <source>
        <dbReference type="EMBL" id="ACP04950.1"/>
    </source>
</evidence>
<dbReference type="HOGENOM" id="CLU_3406019_0_0_6"/>
<dbReference type="AlphaFoldDB" id="C3LSS4"/>
<evidence type="ECO:0000313" key="2">
    <source>
        <dbReference type="Proteomes" id="UP000001217"/>
    </source>
</evidence>
<gene>
    <name evidence="1" type="ordered locus">VCM66_0627</name>
</gene>
<dbReference type="EMBL" id="CP001233">
    <property type="protein sequence ID" value="ACP04950.1"/>
    <property type="molecule type" value="Genomic_DNA"/>
</dbReference>
<reference evidence="1 2" key="1">
    <citation type="journal article" date="2008" name="PLoS ONE">
        <title>A recalibrated molecular clock and independent origins for the cholera pandemic clones.</title>
        <authorList>
            <person name="Feng L."/>
            <person name="Reeves P.R."/>
            <person name="Lan R."/>
            <person name="Ren Y."/>
            <person name="Gao C."/>
            <person name="Zhou Z."/>
            <person name="Ren Y."/>
            <person name="Cheng J."/>
            <person name="Wang W."/>
            <person name="Wang J."/>
            <person name="Qian W."/>
            <person name="Li D."/>
            <person name="Wang L."/>
        </authorList>
    </citation>
    <scope>NUCLEOTIDE SEQUENCE [LARGE SCALE GENOMIC DNA]</scope>
    <source>
        <strain evidence="1 2">M66-2</strain>
    </source>
</reference>